<keyword evidence="2" id="KW-1185">Reference proteome</keyword>
<name>A0ABR7YFH6_9SPHI</name>
<reference evidence="1 2" key="1">
    <citation type="submission" date="2020-08" db="EMBL/GenBank/DDBJ databases">
        <title>Sphingobacterium sp. DN04309 isolated from aquaculture water.</title>
        <authorList>
            <person name="Zhang M."/>
        </authorList>
    </citation>
    <scope>NUCLEOTIDE SEQUENCE [LARGE SCALE GENOMIC DNA]</scope>
    <source>
        <strain evidence="1 2">DN04309</strain>
    </source>
</reference>
<dbReference type="RefSeq" id="WP_165292084.1">
    <property type="nucleotide sequence ID" value="NZ_JACOIJ010000019.1"/>
</dbReference>
<protein>
    <submittedName>
        <fullName evidence="1">5-oxoprolinase</fullName>
    </submittedName>
</protein>
<organism evidence="1 2">
    <name type="scientific">Sphingobacterium litopenaei</name>
    <dbReference type="NCBI Taxonomy" id="2763500"/>
    <lineage>
        <taxon>Bacteria</taxon>
        <taxon>Pseudomonadati</taxon>
        <taxon>Bacteroidota</taxon>
        <taxon>Sphingobacteriia</taxon>
        <taxon>Sphingobacteriales</taxon>
        <taxon>Sphingobacteriaceae</taxon>
        <taxon>Sphingobacterium</taxon>
    </lineage>
</organism>
<dbReference type="EMBL" id="JACOIJ010000019">
    <property type="protein sequence ID" value="MBD1430025.1"/>
    <property type="molecule type" value="Genomic_DNA"/>
</dbReference>
<gene>
    <name evidence="1" type="ORF">H8B04_10685</name>
</gene>
<sequence>MSNTTVHLYQHLIEKFSNYSIEELIQLNNETVKGKGWGSAKATFRTAIITAFSRKGIDLSQIISKDDGFTTVKSVPVRLEDNTLVPLAY</sequence>
<comment type="caution">
    <text evidence="1">The sequence shown here is derived from an EMBL/GenBank/DDBJ whole genome shotgun (WGS) entry which is preliminary data.</text>
</comment>
<evidence type="ECO:0000313" key="2">
    <source>
        <dbReference type="Proteomes" id="UP000651271"/>
    </source>
</evidence>
<dbReference type="Proteomes" id="UP000651271">
    <property type="component" value="Unassembled WGS sequence"/>
</dbReference>
<accession>A0ABR7YFH6</accession>
<evidence type="ECO:0000313" key="1">
    <source>
        <dbReference type="EMBL" id="MBD1430025.1"/>
    </source>
</evidence>
<proteinExistence type="predicted"/>